<accession>A0A1H4JDP9</accession>
<dbReference type="AlphaFoldDB" id="A0A1H4JDP9"/>
<evidence type="ECO:0000313" key="1">
    <source>
        <dbReference type="EMBL" id="SEB44479.1"/>
    </source>
</evidence>
<organism evidence="1 2">
    <name type="scientific">Pseudomonas saponiphila</name>
    <dbReference type="NCBI Taxonomy" id="556534"/>
    <lineage>
        <taxon>Bacteria</taxon>
        <taxon>Pseudomonadati</taxon>
        <taxon>Pseudomonadota</taxon>
        <taxon>Gammaproteobacteria</taxon>
        <taxon>Pseudomonadales</taxon>
        <taxon>Pseudomonadaceae</taxon>
        <taxon>Pseudomonas</taxon>
    </lineage>
</organism>
<keyword evidence="2" id="KW-1185">Reference proteome</keyword>
<gene>
    <name evidence="1" type="ORF">SAMN05216178_0350</name>
</gene>
<dbReference type="Proteomes" id="UP000198982">
    <property type="component" value="Unassembled WGS sequence"/>
</dbReference>
<dbReference type="EMBL" id="FNTJ01000001">
    <property type="protein sequence ID" value="SEB44479.1"/>
    <property type="molecule type" value="Genomic_DNA"/>
</dbReference>
<protein>
    <submittedName>
        <fullName evidence="1">Uncharacterized protein</fullName>
    </submittedName>
</protein>
<evidence type="ECO:0000313" key="2">
    <source>
        <dbReference type="Proteomes" id="UP000198982"/>
    </source>
</evidence>
<reference evidence="2" key="1">
    <citation type="submission" date="2016-10" db="EMBL/GenBank/DDBJ databases">
        <authorList>
            <person name="Varghese N."/>
            <person name="Submissions S."/>
        </authorList>
    </citation>
    <scope>NUCLEOTIDE SEQUENCE [LARGE SCALE GENOMIC DNA]</scope>
    <source>
        <strain evidence="2">DSM 9751</strain>
    </source>
</reference>
<proteinExistence type="predicted"/>
<sequence>MNQPKPLSQIVAELLEHFAARGLLTSSAIARDTGVNQSQIYRNLFAAPRRFTKTHLRLCEYANIDVARDVSDPRSSEILMNALASVWDGSEEHARRLAELLFAHSRAGMRT</sequence>
<name>A0A1H4JDP9_9PSED</name>